<reference evidence="2 3" key="1">
    <citation type="journal article" date="2016" name="PLoS ONE">
        <title>Sequence Assembly of Yarrowia lipolytica Strain W29/CLIB89 Shows Transposable Element Diversity.</title>
        <authorList>
            <person name="Magnan C."/>
            <person name="Yu J."/>
            <person name="Chang I."/>
            <person name="Jahn E."/>
            <person name="Kanomata Y."/>
            <person name="Wu J."/>
            <person name="Zeller M."/>
            <person name="Oakes M."/>
            <person name="Baldi P."/>
            <person name="Sandmeyer S."/>
        </authorList>
    </citation>
    <scope>NUCLEOTIDE SEQUENCE [LARGE SCALE GENOMIC DNA]</scope>
    <source>
        <strain evidence="3">CLIB89(W29)</strain>
    </source>
</reference>
<dbReference type="GeneID" id="94584075"/>
<gene>
    <name evidence="2" type="ORF">YALI1_F35882g</name>
</gene>
<evidence type="ECO:0000313" key="2">
    <source>
        <dbReference type="EMBL" id="AOW07825.1"/>
    </source>
</evidence>
<keyword evidence="1" id="KW-0472">Membrane</keyword>
<keyword evidence="1" id="KW-0812">Transmembrane</keyword>
<evidence type="ECO:0000256" key="1">
    <source>
        <dbReference type="SAM" id="Phobius"/>
    </source>
</evidence>
<dbReference type="RefSeq" id="XP_068139597.1">
    <property type="nucleotide sequence ID" value="XM_068283496.1"/>
</dbReference>
<organism evidence="2 3">
    <name type="scientific">Yarrowia lipolytica</name>
    <name type="common">Candida lipolytica</name>
    <dbReference type="NCBI Taxonomy" id="4952"/>
    <lineage>
        <taxon>Eukaryota</taxon>
        <taxon>Fungi</taxon>
        <taxon>Dikarya</taxon>
        <taxon>Ascomycota</taxon>
        <taxon>Saccharomycotina</taxon>
        <taxon>Dipodascomycetes</taxon>
        <taxon>Dipodascales</taxon>
        <taxon>Dipodascales incertae sedis</taxon>
        <taxon>Yarrowia</taxon>
    </lineage>
</organism>
<dbReference type="AlphaFoldDB" id="A0A1D8NQB4"/>
<name>A0A1D8NQB4_YARLL</name>
<feature type="transmembrane region" description="Helical" evidence="1">
    <location>
        <begin position="50"/>
        <end position="69"/>
    </location>
</feature>
<accession>A0A1D8NQB4</accession>
<protein>
    <submittedName>
        <fullName evidence="2">Uncharacterized protein</fullName>
    </submittedName>
</protein>
<sequence length="84" mass="9310">MTTGNTVDRRLLSLQYAQGSPPDSLARYSLCAQQVSSASTHISMSTFTRLYIVSVAVLSQMPSLCIFPYSHARMQHKLSTSRLN</sequence>
<dbReference type="VEuPathDB" id="FungiDB:YALI1_F35882g"/>
<proteinExistence type="predicted"/>
<dbReference type="EMBL" id="CP017558">
    <property type="protein sequence ID" value="AOW07825.1"/>
    <property type="molecule type" value="Genomic_DNA"/>
</dbReference>
<evidence type="ECO:0000313" key="3">
    <source>
        <dbReference type="Proteomes" id="UP000182444"/>
    </source>
</evidence>
<dbReference type="Proteomes" id="UP000182444">
    <property type="component" value="Chromosome 1F"/>
</dbReference>
<keyword evidence="1" id="KW-1133">Transmembrane helix</keyword>